<evidence type="ECO:0000313" key="4">
    <source>
        <dbReference type="Proteomes" id="UP000182725"/>
    </source>
</evidence>
<evidence type="ECO:0000259" key="2">
    <source>
        <dbReference type="PROSITE" id="PS50995"/>
    </source>
</evidence>
<feature type="compositionally biased region" description="Low complexity" evidence="1">
    <location>
        <begin position="1"/>
        <end position="28"/>
    </location>
</feature>
<dbReference type="InterPro" id="IPR036390">
    <property type="entry name" value="WH_DNA-bd_sf"/>
</dbReference>
<organism evidence="3 4">
    <name type="scientific">Arthrobacter alpinus</name>
    <dbReference type="NCBI Taxonomy" id="656366"/>
    <lineage>
        <taxon>Bacteria</taxon>
        <taxon>Bacillati</taxon>
        <taxon>Actinomycetota</taxon>
        <taxon>Actinomycetes</taxon>
        <taxon>Micrococcales</taxon>
        <taxon>Micrococcaceae</taxon>
        <taxon>Arthrobacter</taxon>
    </lineage>
</organism>
<feature type="domain" description="HTH marR-type" evidence="2">
    <location>
        <begin position="52"/>
        <end position="183"/>
    </location>
</feature>
<dbReference type="InterPro" id="IPR000835">
    <property type="entry name" value="HTH_MarR-typ"/>
</dbReference>
<dbReference type="Proteomes" id="UP000182725">
    <property type="component" value="Unassembled WGS sequence"/>
</dbReference>
<dbReference type="Gene3D" id="1.10.10.10">
    <property type="entry name" value="Winged helix-like DNA-binding domain superfamily/Winged helix DNA-binding domain"/>
    <property type="match status" value="1"/>
</dbReference>
<gene>
    <name evidence="3" type="ORF">SAMN04489740_2662</name>
</gene>
<reference evidence="3 4" key="1">
    <citation type="submission" date="2016-10" db="EMBL/GenBank/DDBJ databases">
        <authorList>
            <person name="de Groot N.N."/>
        </authorList>
    </citation>
    <scope>NUCLEOTIDE SEQUENCE [LARGE SCALE GENOMIC DNA]</scope>
    <source>
        <strain evidence="3 4">DSM 22274</strain>
    </source>
</reference>
<sequence length="186" mass="19776">MTETFPPDSASKKSPPSTTPDPGLCGPGPLAPEGPAPDRVAPVRKSTRGIGAGPLAAELRVAVMRTSRRLRAEAASREISPGQYSVLAALMNGPRTVGQLAAREQIQAPSMTRIVNGLADAAFVAREENPQDKRQVLVRITDSGSAALLRARSKRTEWLARRVAALTPQQRATLHEAALILQEMSA</sequence>
<dbReference type="PANTHER" id="PTHR39515">
    <property type="entry name" value="CONSERVED PROTEIN"/>
    <property type="match status" value="1"/>
</dbReference>
<dbReference type="GO" id="GO:0003677">
    <property type="term" value="F:DNA binding"/>
    <property type="evidence" value="ECO:0007669"/>
    <property type="project" value="UniProtKB-KW"/>
</dbReference>
<accession>A0A1H5LY47</accession>
<name>A0A1H5LY47_9MICC</name>
<dbReference type="Pfam" id="PF12802">
    <property type="entry name" value="MarR_2"/>
    <property type="match status" value="1"/>
</dbReference>
<evidence type="ECO:0000256" key="1">
    <source>
        <dbReference type="SAM" id="MobiDB-lite"/>
    </source>
</evidence>
<dbReference type="PROSITE" id="PS50995">
    <property type="entry name" value="HTH_MARR_2"/>
    <property type="match status" value="1"/>
</dbReference>
<dbReference type="SMART" id="SM00347">
    <property type="entry name" value="HTH_MARR"/>
    <property type="match status" value="1"/>
</dbReference>
<dbReference type="GO" id="GO:0003700">
    <property type="term" value="F:DNA-binding transcription factor activity"/>
    <property type="evidence" value="ECO:0007669"/>
    <property type="project" value="InterPro"/>
</dbReference>
<dbReference type="AlphaFoldDB" id="A0A1H5LY47"/>
<dbReference type="EMBL" id="FNTV01000001">
    <property type="protein sequence ID" value="SEE81870.1"/>
    <property type="molecule type" value="Genomic_DNA"/>
</dbReference>
<protein>
    <submittedName>
        <fullName evidence="3">DNA-binding transcriptional regulator, MarR family</fullName>
    </submittedName>
</protein>
<dbReference type="InterPro" id="IPR036388">
    <property type="entry name" value="WH-like_DNA-bd_sf"/>
</dbReference>
<evidence type="ECO:0000313" key="3">
    <source>
        <dbReference type="EMBL" id="SEE81870.1"/>
    </source>
</evidence>
<feature type="region of interest" description="Disordered" evidence="1">
    <location>
        <begin position="1"/>
        <end position="48"/>
    </location>
</feature>
<proteinExistence type="predicted"/>
<dbReference type="PANTHER" id="PTHR39515:SF2">
    <property type="entry name" value="HTH-TYPE TRANSCRIPTIONAL REGULATOR RV0880"/>
    <property type="match status" value="1"/>
</dbReference>
<dbReference type="SUPFAM" id="SSF46785">
    <property type="entry name" value="Winged helix' DNA-binding domain"/>
    <property type="match status" value="1"/>
</dbReference>
<dbReference type="InterPro" id="IPR052526">
    <property type="entry name" value="HTH-type_Bedaq_tolerance"/>
</dbReference>
<keyword evidence="3" id="KW-0238">DNA-binding</keyword>